<evidence type="ECO:0000256" key="1">
    <source>
        <dbReference type="SAM" id="MobiDB-lite"/>
    </source>
</evidence>
<dbReference type="STRING" id="1227077.SAMN04515668_4743"/>
<name>A0A1I6BMH2_HYMAR</name>
<dbReference type="EMBL" id="FOXS01000010">
    <property type="protein sequence ID" value="SFQ82138.1"/>
    <property type="molecule type" value="Genomic_DNA"/>
</dbReference>
<feature type="region of interest" description="Disordered" evidence="1">
    <location>
        <begin position="229"/>
        <end position="273"/>
    </location>
</feature>
<protein>
    <submittedName>
        <fullName evidence="2">Uncharacterized protein</fullName>
    </submittedName>
</protein>
<dbReference type="AlphaFoldDB" id="A0A1I6BMH2"/>
<sequence length="273" mass="28999">MSSLLLGERLAHLRTALAEEALFPAAYTQASVAHAAGVSAAALGRLETAGTGTAASLAAVLAHYQNQGVNLAWVLVPDNTDVPIHGFRDVFEDEAVPRARQPLATLHRLLQPVMAALDAGQPLPSGALRPLLTQVQEGILHALTHLLPPRRLVLSETDLRAYQRQLPPVHAQSDGWRSAALHAVPRHYYDAGGGLPRCGDPVSYLAYDPGPQAGPDATQCRACRDSVSAPLPAAPVAGSPPDTPVRVAPRARRAALTRPDESERPSLRFLREG</sequence>
<keyword evidence="3" id="KW-1185">Reference proteome</keyword>
<feature type="compositionally biased region" description="Basic and acidic residues" evidence="1">
    <location>
        <begin position="258"/>
        <end position="273"/>
    </location>
</feature>
<proteinExistence type="predicted"/>
<accession>A0A1I6BMH2</accession>
<dbReference type="OrthoDB" id="882721at2"/>
<reference evidence="3" key="1">
    <citation type="submission" date="2016-10" db="EMBL/GenBank/DDBJ databases">
        <authorList>
            <person name="Varghese N."/>
            <person name="Submissions S."/>
        </authorList>
    </citation>
    <scope>NUCLEOTIDE SEQUENCE [LARGE SCALE GENOMIC DNA]</scope>
    <source>
        <strain evidence="3">OR362-8,ATCC BAA-1266,JCM 13504</strain>
    </source>
</reference>
<organism evidence="2 3">
    <name type="scientific">Hymenobacter arizonensis</name>
    <name type="common">Siccationidurans arizonensis</name>
    <dbReference type="NCBI Taxonomy" id="1227077"/>
    <lineage>
        <taxon>Bacteria</taxon>
        <taxon>Pseudomonadati</taxon>
        <taxon>Bacteroidota</taxon>
        <taxon>Cytophagia</taxon>
        <taxon>Cytophagales</taxon>
        <taxon>Hymenobacteraceae</taxon>
        <taxon>Hymenobacter</taxon>
    </lineage>
</organism>
<dbReference type="Proteomes" id="UP000199029">
    <property type="component" value="Unassembled WGS sequence"/>
</dbReference>
<dbReference type="RefSeq" id="WP_092678780.1">
    <property type="nucleotide sequence ID" value="NZ_FOXS01000010.1"/>
</dbReference>
<evidence type="ECO:0000313" key="2">
    <source>
        <dbReference type="EMBL" id="SFQ82138.1"/>
    </source>
</evidence>
<feature type="compositionally biased region" description="Low complexity" evidence="1">
    <location>
        <begin position="229"/>
        <end position="248"/>
    </location>
</feature>
<gene>
    <name evidence="2" type="ORF">SAMN04515668_4743</name>
</gene>
<evidence type="ECO:0000313" key="3">
    <source>
        <dbReference type="Proteomes" id="UP000199029"/>
    </source>
</evidence>